<dbReference type="GO" id="GO:0016887">
    <property type="term" value="F:ATP hydrolysis activity"/>
    <property type="evidence" value="ECO:0007669"/>
    <property type="project" value="InterPro"/>
</dbReference>
<dbReference type="Gene3D" id="3.40.50.300">
    <property type="entry name" value="P-loop containing nucleotide triphosphate hydrolases"/>
    <property type="match status" value="1"/>
</dbReference>
<dbReference type="GO" id="GO:0005524">
    <property type="term" value="F:ATP binding"/>
    <property type="evidence" value="ECO:0007669"/>
    <property type="project" value="UniProtKB-KW"/>
</dbReference>
<keyword evidence="4" id="KW-0067">ATP-binding</keyword>
<dbReference type="InterPro" id="IPR027417">
    <property type="entry name" value="P-loop_NTPase"/>
</dbReference>
<keyword evidence="2" id="KW-0813">Transport</keyword>
<dbReference type="Proteomes" id="UP000001304">
    <property type="component" value="Chromosome"/>
</dbReference>
<gene>
    <name evidence="6" type="ordered locus">Igag_0968</name>
</gene>
<evidence type="ECO:0000256" key="2">
    <source>
        <dbReference type="ARBA" id="ARBA00022448"/>
    </source>
</evidence>
<dbReference type="PROSITE" id="PS50893">
    <property type="entry name" value="ABC_TRANSPORTER_2"/>
    <property type="match status" value="1"/>
</dbReference>
<sequence length="304" mass="35294">MIEIYVDDVWKIYRGGVIALRSVSFRLYGERLVILAGPNGAGKTSLIRVMDGEISPSKGYISINGMTPDEARLKGLFGVMPQEAQLHEYLSVREYLYYLALIKGLRFGEARKEVNRLIEDFMLSDYADKKIVYLSGGYKKRVLLAQAFIGSPQILFLDEPTVGLDPEMRMRMWSIVMDYLKKYDAIAILVTHYLDEVKEYADRVLVLYRGSLIFNGTTKDLINRLGYRYRVKIKLVSNKYIDALPIDRYSYRDSEIEAFVRSDDELIKIMRFIEMYREYIADFSIDRPSLEESYIEVLRFGESS</sequence>
<dbReference type="InterPro" id="IPR003593">
    <property type="entry name" value="AAA+_ATPase"/>
</dbReference>
<comment type="similarity">
    <text evidence="1">Belongs to the ABC transporter superfamily.</text>
</comment>
<dbReference type="InterPro" id="IPR003439">
    <property type="entry name" value="ABC_transporter-like_ATP-bd"/>
</dbReference>
<dbReference type="Pfam" id="PF00005">
    <property type="entry name" value="ABC_tran"/>
    <property type="match status" value="1"/>
</dbReference>
<organism evidence="6 7">
    <name type="scientific">Ignisphaera aggregans (strain DSM 17230 / JCM 13409 / AQ1.S1)</name>
    <dbReference type="NCBI Taxonomy" id="583356"/>
    <lineage>
        <taxon>Archaea</taxon>
        <taxon>Thermoproteota</taxon>
        <taxon>Thermoprotei</taxon>
        <taxon>Desulfurococcales</taxon>
        <taxon>Desulfurococcaceae</taxon>
        <taxon>Ignisphaera</taxon>
    </lineage>
</organism>
<dbReference type="STRING" id="583356.Igag_0968"/>
<evidence type="ECO:0000256" key="4">
    <source>
        <dbReference type="ARBA" id="ARBA00022840"/>
    </source>
</evidence>
<evidence type="ECO:0000256" key="1">
    <source>
        <dbReference type="ARBA" id="ARBA00005417"/>
    </source>
</evidence>
<evidence type="ECO:0000256" key="3">
    <source>
        <dbReference type="ARBA" id="ARBA00022741"/>
    </source>
</evidence>
<dbReference type="SMART" id="SM00382">
    <property type="entry name" value="AAA"/>
    <property type="match status" value="1"/>
</dbReference>
<dbReference type="SUPFAM" id="SSF52540">
    <property type="entry name" value="P-loop containing nucleoside triphosphate hydrolases"/>
    <property type="match status" value="1"/>
</dbReference>
<proteinExistence type="inferred from homology"/>
<evidence type="ECO:0000313" key="6">
    <source>
        <dbReference type="EMBL" id="ADM27783.1"/>
    </source>
</evidence>
<dbReference type="InterPro" id="IPR050763">
    <property type="entry name" value="ABC_transporter_ATP-binding"/>
</dbReference>
<name>E0SNI7_IGNAA</name>
<evidence type="ECO:0000313" key="7">
    <source>
        <dbReference type="Proteomes" id="UP000001304"/>
    </source>
</evidence>
<dbReference type="HOGENOM" id="CLU_000604_1_2_2"/>
<dbReference type="AlphaFoldDB" id="E0SNI7"/>
<dbReference type="BioCyc" id="IAGG583356:GHAH-951-MONOMER"/>
<keyword evidence="3" id="KW-0547">Nucleotide-binding</keyword>
<accession>E0SNI7</accession>
<feature type="domain" description="ABC transporter" evidence="5">
    <location>
        <begin position="4"/>
        <end position="234"/>
    </location>
</feature>
<evidence type="ECO:0000259" key="5">
    <source>
        <dbReference type="PROSITE" id="PS50893"/>
    </source>
</evidence>
<reference evidence="6 7" key="1">
    <citation type="journal article" date="2010" name="Stand. Genomic Sci.">
        <title>Complete genome sequence of Ignisphaera aggregans type strain (AQ1.S1).</title>
        <authorList>
            <person name="Goker M."/>
            <person name="Held B."/>
            <person name="Lapidus A."/>
            <person name="Nolan M."/>
            <person name="Spring S."/>
            <person name="Yasawong M."/>
            <person name="Lucas S."/>
            <person name="Glavina Del Rio T."/>
            <person name="Tice H."/>
            <person name="Cheng J.F."/>
            <person name="Goodwin L."/>
            <person name="Tapia R."/>
            <person name="Pitluck S."/>
            <person name="Liolios K."/>
            <person name="Ivanova N."/>
            <person name="Mavromatis K."/>
            <person name="Mikhailova N."/>
            <person name="Pati A."/>
            <person name="Chen A."/>
            <person name="Palaniappan K."/>
            <person name="Brambilla E."/>
            <person name="Land M."/>
            <person name="Hauser L."/>
            <person name="Chang Y.J."/>
            <person name="Jeffries C.D."/>
            <person name="Brettin T."/>
            <person name="Detter J.C."/>
            <person name="Han C."/>
            <person name="Rohde M."/>
            <person name="Sikorski J."/>
            <person name="Woyke T."/>
            <person name="Bristow J."/>
            <person name="Eisen J.A."/>
            <person name="Markowitz V."/>
            <person name="Hugenholtz P."/>
            <person name="Kyrpides N.C."/>
            <person name="Klenk H.P."/>
        </authorList>
    </citation>
    <scope>NUCLEOTIDE SEQUENCE [LARGE SCALE GENOMIC DNA]</scope>
    <source>
        <strain evidence="7">DSM 17230 / JCM 13409 / AQ1.S1</strain>
    </source>
</reference>
<dbReference type="KEGG" id="iag:Igag_0968"/>
<protein>
    <submittedName>
        <fullName evidence="6">ABC transporter related</fullName>
    </submittedName>
</protein>
<keyword evidence="7" id="KW-1185">Reference proteome</keyword>
<dbReference type="PANTHER" id="PTHR42711:SF5">
    <property type="entry name" value="ABC TRANSPORTER ATP-BINDING PROTEIN NATA"/>
    <property type="match status" value="1"/>
</dbReference>
<dbReference type="PANTHER" id="PTHR42711">
    <property type="entry name" value="ABC TRANSPORTER ATP-BINDING PROTEIN"/>
    <property type="match status" value="1"/>
</dbReference>
<dbReference type="EMBL" id="CP002098">
    <property type="protein sequence ID" value="ADM27783.1"/>
    <property type="molecule type" value="Genomic_DNA"/>
</dbReference>